<dbReference type="OrthoDB" id="4524931at2759"/>
<comment type="caution">
    <text evidence="1">The sequence shown here is derived from an EMBL/GenBank/DDBJ whole genome shotgun (WGS) entry which is preliminary data.</text>
</comment>
<name>A0A8K0X0Z8_9PEZI</name>
<evidence type="ECO:0000313" key="2">
    <source>
        <dbReference type="Proteomes" id="UP000813385"/>
    </source>
</evidence>
<organism evidence="1 2">
    <name type="scientific">Plectosphaerella cucumerina</name>
    <dbReference type="NCBI Taxonomy" id="40658"/>
    <lineage>
        <taxon>Eukaryota</taxon>
        <taxon>Fungi</taxon>
        <taxon>Dikarya</taxon>
        <taxon>Ascomycota</taxon>
        <taxon>Pezizomycotina</taxon>
        <taxon>Sordariomycetes</taxon>
        <taxon>Hypocreomycetidae</taxon>
        <taxon>Glomerellales</taxon>
        <taxon>Plectosphaerellaceae</taxon>
        <taxon>Plectosphaerella</taxon>
    </lineage>
</organism>
<gene>
    <name evidence="1" type="ORF">B0T11DRAFT_214168</name>
</gene>
<dbReference type="EMBL" id="JAGPXD010000004">
    <property type="protein sequence ID" value="KAH7357696.1"/>
    <property type="molecule type" value="Genomic_DNA"/>
</dbReference>
<proteinExistence type="predicted"/>
<dbReference type="AlphaFoldDB" id="A0A8K0X0Z8"/>
<sequence length="80" mass="8851">EAETVYSQDLGLSKDLSRRKAHLGNVWGLHGLHEFLVRNDKEEEAWVLSLQKDIVMAFADTSVAASCFCRVSTVGNKTNG</sequence>
<feature type="non-terminal residue" evidence="1">
    <location>
        <position position="80"/>
    </location>
</feature>
<protein>
    <submittedName>
        <fullName evidence="1">Uncharacterized protein</fullName>
    </submittedName>
</protein>
<accession>A0A8K0X0Z8</accession>
<dbReference type="Proteomes" id="UP000813385">
    <property type="component" value="Unassembled WGS sequence"/>
</dbReference>
<reference evidence="1" key="1">
    <citation type="journal article" date="2021" name="Nat. Commun.">
        <title>Genetic determinants of endophytism in the Arabidopsis root mycobiome.</title>
        <authorList>
            <person name="Mesny F."/>
            <person name="Miyauchi S."/>
            <person name="Thiergart T."/>
            <person name="Pickel B."/>
            <person name="Atanasova L."/>
            <person name="Karlsson M."/>
            <person name="Huettel B."/>
            <person name="Barry K.W."/>
            <person name="Haridas S."/>
            <person name="Chen C."/>
            <person name="Bauer D."/>
            <person name="Andreopoulos W."/>
            <person name="Pangilinan J."/>
            <person name="LaButti K."/>
            <person name="Riley R."/>
            <person name="Lipzen A."/>
            <person name="Clum A."/>
            <person name="Drula E."/>
            <person name="Henrissat B."/>
            <person name="Kohler A."/>
            <person name="Grigoriev I.V."/>
            <person name="Martin F.M."/>
            <person name="Hacquard S."/>
        </authorList>
    </citation>
    <scope>NUCLEOTIDE SEQUENCE</scope>
    <source>
        <strain evidence="1">MPI-CAGE-AT-0016</strain>
    </source>
</reference>
<feature type="non-terminal residue" evidence="1">
    <location>
        <position position="1"/>
    </location>
</feature>
<evidence type="ECO:0000313" key="1">
    <source>
        <dbReference type="EMBL" id="KAH7357696.1"/>
    </source>
</evidence>
<keyword evidence="2" id="KW-1185">Reference proteome</keyword>